<name>A0A0G1L4F8_9BACT</name>
<keyword evidence="1" id="KW-1133">Transmembrane helix</keyword>
<evidence type="ECO:0000313" key="2">
    <source>
        <dbReference type="EMBL" id="KKT90605.1"/>
    </source>
</evidence>
<dbReference type="EMBL" id="LCKF01000033">
    <property type="protein sequence ID" value="KKT90605.1"/>
    <property type="molecule type" value="Genomic_DNA"/>
</dbReference>
<gene>
    <name evidence="2" type="ORF">UW92_C0033G0020</name>
</gene>
<evidence type="ECO:0000256" key="1">
    <source>
        <dbReference type="SAM" id="Phobius"/>
    </source>
</evidence>
<organism evidence="2 3">
    <name type="scientific">Candidatus Jorgensenbacteria bacterium GW2011_GWA2_45_13</name>
    <dbReference type="NCBI Taxonomy" id="1618662"/>
    <lineage>
        <taxon>Bacteria</taxon>
        <taxon>Candidatus Joergenseniibacteriota</taxon>
    </lineage>
</organism>
<dbReference type="Proteomes" id="UP000033966">
    <property type="component" value="Unassembled WGS sequence"/>
</dbReference>
<feature type="transmembrane region" description="Helical" evidence="1">
    <location>
        <begin position="7"/>
        <end position="26"/>
    </location>
</feature>
<keyword evidence="1" id="KW-0812">Transmembrane</keyword>
<comment type="caution">
    <text evidence="2">The sequence shown here is derived from an EMBL/GenBank/DDBJ whole genome shotgun (WGS) entry which is preliminary data.</text>
</comment>
<reference evidence="2 3" key="1">
    <citation type="journal article" date="2015" name="Nature">
        <title>rRNA introns, odd ribosomes, and small enigmatic genomes across a large radiation of phyla.</title>
        <authorList>
            <person name="Brown C.T."/>
            <person name="Hug L.A."/>
            <person name="Thomas B.C."/>
            <person name="Sharon I."/>
            <person name="Castelle C.J."/>
            <person name="Singh A."/>
            <person name="Wilkins M.J."/>
            <person name="Williams K.H."/>
            <person name="Banfield J.F."/>
        </authorList>
    </citation>
    <scope>NUCLEOTIDE SEQUENCE [LARGE SCALE GENOMIC DNA]</scope>
</reference>
<sequence length="27" mass="2893">MDTLKQFIIVLLILGAVASIYFAALAP</sequence>
<protein>
    <submittedName>
        <fullName evidence="2">Uncharacterized protein</fullName>
    </submittedName>
</protein>
<proteinExistence type="predicted"/>
<keyword evidence="1" id="KW-0472">Membrane</keyword>
<dbReference type="AlphaFoldDB" id="A0A0G1L4F8"/>
<evidence type="ECO:0000313" key="3">
    <source>
        <dbReference type="Proteomes" id="UP000033966"/>
    </source>
</evidence>
<feature type="non-terminal residue" evidence="2">
    <location>
        <position position="27"/>
    </location>
</feature>
<accession>A0A0G1L4F8</accession>